<reference evidence="14" key="1">
    <citation type="journal article" date="2023" name="Insect Mol. Biol.">
        <title>Genome sequencing provides insights into the evolution of gene families encoding plant cell wall-degrading enzymes in longhorned beetles.</title>
        <authorList>
            <person name="Shin N.R."/>
            <person name="Okamura Y."/>
            <person name="Kirsch R."/>
            <person name="Pauchet Y."/>
        </authorList>
    </citation>
    <scope>NUCLEOTIDE SEQUENCE</scope>
    <source>
        <strain evidence="14">RBIC_L_NR</strain>
    </source>
</reference>
<evidence type="ECO:0000256" key="11">
    <source>
        <dbReference type="PIRSR" id="PIRSR601548-8"/>
    </source>
</evidence>
<dbReference type="GO" id="GO:0006508">
    <property type="term" value="P:proteolysis"/>
    <property type="evidence" value="ECO:0007669"/>
    <property type="project" value="UniProtKB-KW"/>
</dbReference>
<dbReference type="GO" id="GO:0008237">
    <property type="term" value="F:metallopeptidase activity"/>
    <property type="evidence" value="ECO:0007669"/>
    <property type="project" value="UniProtKB-KW"/>
</dbReference>
<feature type="active site" description="Proton donor 1" evidence="5">
    <location>
        <position position="287"/>
    </location>
</feature>
<name>A0AAV8X961_9CUCU</name>
<dbReference type="EC" id="3.4.-.-" evidence="13"/>
<evidence type="ECO:0000256" key="5">
    <source>
        <dbReference type="PIRSR" id="PIRSR601548-1"/>
    </source>
</evidence>
<feature type="binding site" evidence="7">
    <location>
        <position position="2"/>
    </location>
    <ligand>
        <name>chloride</name>
        <dbReference type="ChEBI" id="CHEBI:17996"/>
        <label>1</label>
    </ligand>
</feature>
<keyword evidence="13" id="KW-0121">Carboxypeptidase</keyword>
<organism evidence="14 15">
    <name type="scientific">Rhamnusium bicolor</name>
    <dbReference type="NCBI Taxonomy" id="1586634"/>
    <lineage>
        <taxon>Eukaryota</taxon>
        <taxon>Metazoa</taxon>
        <taxon>Ecdysozoa</taxon>
        <taxon>Arthropoda</taxon>
        <taxon>Hexapoda</taxon>
        <taxon>Insecta</taxon>
        <taxon>Pterygota</taxon>
        <taxon>Neoptera</taxon>
        <taxon>Endopterygota</taxon>
        <taxon>Coleoptera</taxon>
        <taxon>Polyphaga</taxon>
        <taxon>Cucujiformia</taxon>
        <taxon>Chrysomeloidea</taxon>
        <taxon>Cerambycidae</taxon>
        <taxon>Lepturinae</taxon>
        <taxon>Rhagiini</taxon>
        <taxon>Rhamnusium</taxon>
    </lineage>
</organism>
<keyword evidence="4 10" id="KW-0325">Glycoprotein</keyword>
<sequence>MYEDPNFVEDVDNLWAQVEPLYEEFHKYRAIKAKRTFGNLIDISDGLIPDHVYLSDLPNTQYPFPNVSEIDIDLSLKEQGYGVSDLFYVANAFFTELGLFSMKKCYDEKAGAMITEPLDGREVLCEANSWDFCDGRTFLLKMCTKVKYDDLTTIHHEMGHIQYYMQYKNQPHVFRSGANPGFHEAIGDAIGLAVATPTHMKGIHLLTNYTESDEASINYLMDMAINKIAFLPLAFIIDKWRWDVFSGAVKEDEWNSHWWHHRESYMKLKAPVGRSNETDFDPGVLMHVANDIPYIRYVLRGRHSSVPVLQKPMYNSEEIQSC</sequence>
<feature type="binding site" evidence="8">
    <location>
        <position position="184"/>
    </location>
    <ligand>
        <name>Zn(2+)</name>
        <dbReference type="ChEBI" id="CHEBI:29105"/>
        <label>1</label>
        <note>catalytic</note>
    </ligand>
</feature>
<keyword evidence="8 13" id="KW-0862">Zinc</keyword>
<dbReference type="PANTHER" id="PTHR10514:SF27">
    <property type="entry name" value="ANGIOTENSIN-CONVERTING ENZYME"/>
    <property type="match status" value="1"/>
</dbReference>
<keyword evidence="8 13" id="KW-0479">Metal-binding</keyword>
<dbReference type="EMBL" id="JANEYF010003573">
    <property type="protein sequence ID" value="KAJ8935487.1"/>
    <property type="molecule type" value="Genomic_DNA"/>
</dbReference>
<dbReference type="GO" id="GO:0008241">
    <property type="term" value="F:peptidyl-dipeptidase activity"/>
    <property type="evidence" value="ECO:0007669"/>
    <property type="project" value="InterPro"/>
</dbReference>
<evidence type="ECO:0000313" key="14">
    <source>
        <dbReference type="EMBL" id="KAJ8935487.1"/>
    </source>
</evidence>
<dbReference type="PRINTS" id="PR00791">
    <property type="entry name" value="PEPDIPTASEA"/>
</dbReference>
<feature type="active site" description="Proton donor 2" evidence="6">
    <location>
        <position position="287"/>
    </location>
</feature>
<dbReference type="Pfam" id="PF01401">
    <property type="entry name" value="Peptidase_M2"/>
    <property type="match status" value="1"/>
</dbReference>
<feature type="binding site" evidence="7">
    <location>
        <position position="296"/>
    </location>
    <ligand>
        <name>chloride</name>
        <dbReference type="ChEBI" id="CHEBI:17996"/>
        <label>1</label>
    </ligand>
</feature>
<evidence type="ECO:0000256" key="7">
    <source>
        <dbReference type="PIRSR" id="PIRSR601548-2"/>
    </source>
</evidence>
<dbReference type="Proteomes" id="UP001162156">
    <property type="component" value="Unassembled WGS sequence"/>
</dbReference>
<feature type="active site" description="Proton acceptor 2" evidence="6">
    <location>
        <position position="157"/>
    </location>
</feature>
<comment type="similarity">
    <text evidence="1 12 13">Belongs to the peptidase M2 family.</text>
</comment>
<feature type="disulfide bond" evidence="9 12">
    <location>
        <begin position="125"/>
        <end position="143"/>
    </location>
</feature>
<keyword evidence="13" id="KW-0645">Protease</keyword>
<comment type="caution">
    <text evidence="14">The sequence shown here is derived from an EMBL/GenBank/DDBJ whole genome shotgun (WGS) entry which is preliminary data.</text>
</comment>
<dbReference type="GO" id="GO:0046872">
    <property type="term" value="F:metal ion binding"/>
    <property type="evidence" value="ECO:0007669"/>
    <property type="project" value="UniProtKB-KW"/>
</dbReference>
<dbReference type="AlphaFoldDB" id="A0AAV8X961"/>
<keyword evidence="2" id="KW-0732">Signal</keyword>
<evidence type="ECO:0000256" key="6">
    <source>
        <dbReference type="PIRSR" id="PIRSR601548-11"/>
    </source>
</evidence>
<gene>
    <name evidence="14" type="ORF">NQ314_012779</name>
</gene>
<keyword evidence="15" id="KW-1185">Reference proteome</keyword>
<comment type="cofactor">
    <cofactor evidence="13">
        <name>Zn(2+)</name>
        <dbReference type="ChEBI" id="CHEBI:29105"/>
    </cofactor>
    <text evidence="13">Binds 1 zinc ion per subunit.</text>
</comment>
<dbReference type="SUPFAM" id="SSF55486">
    <property type="entry name" value="Metalloproteases ('zincins'), catalytic domain"/>
    <property type="match status" value="1"/>
</dbReference>
<feature type="binding site" evidence="8">
    <location>
        <position position="160"/>
    </location>
    <ligand>
        <name>Zn(2+)</name>
        <dbReference type="ChEBI" id="CHEBI:29105"/>
        <label>1</label>
        <note>catalytic</note>
    </ligand>
</feature>
<proteinExistence type="inferred from homology"/>
<feature type="binding site" evidence="11">
    <location>
        <position position="160"/>
    </location>
    <ligand>
        <name>Zn(2+)</name>
        <dbReference type="ChEBI" id="CHEBI:29105"/>
        <label>2</label>
        <note>catalytic</note>
    </ligand>
</feature>
<feature type="glycosylation site" description="N-linked (GlcNAc...) asparagine" evidence="10">
    <location>
        <position position="276"/>
    </location>
</feature>
<evidence type="ECO:0000256" key="9">
    <source>
        <dbReference type="PIRSR" id="PIRSR601548-4"/>
    </source>
</evidence>
<dbReference type="GO" id="GO:0004180">
    <property type="term" value="F:carboxypeptidase activity"/>
    <property type="evidence" value="ECO:0007669"/>
    <property type="project" value="UniProtKB-KW"/>
</dbReference>
<dbReference type="InterPro" id="IPR001548">
    <property type="entry name" value="Peptidase_M2"/>
</dbReference>
<feature type="active site" description="Proton acceptor 1" evidence="5">
    <location>
        <position position="157"/>
    </location>
</feature>
<feature type="binding site" evidence="11">
    <location>
        <position position="156"/>
    </location>
    <ligand>
        <name>Zn(2+)</name>
        <dbReference type="ChEBI" id="CHEBI:29105"/>
        <label>2</label>
        <note>catalytic</note>
    </ligand>
</feature>
<evidence type="ECO:0000256" key="3">
    <source>
        <dbReference type="ARBA" id="ARBA00023157"/>
    </source>
</evidence>
<keyword evidence="13" id="KW-0482">Metalloprotease</keyword>
<evidence type="ECO:0000256" key="2">
    <source>
        <dbReference type="ARBA" id="ARBA00022729"/>
    </source>
</evidence>
<evidence type="ECO:0000256" key="10">
    <source>
        <dbReference type="PIRSR" id="PIRSR601548-5"/>
    </source>
</evidence>
<keyword evidence="3 9" id="KW-1015">Disulfide bond</keyword>
<evidence type="ECO:0000256" key="8">
    <source>
        <dbReference type="PIRSR" id="PIRSR601548-3"/>
    </source>
</evidence>
<evidence type="ECO:0000256" key="4">
    <source>
        <dbReference type="ARBA" id="ARBA00023180"/>
    </source>
</evidence>
<feature type="binding site" evidence="8">
    <location>
        <position position="156"/>
    </location>
    <ligand>
        <name>Zn(2+)</name>
        <dbReference type="ChEBI" id="CHEBI:29105"/>
        <label>1</label>
        <note>catalytic</note>
    </ligand>
</feature>
<dbReference type="GO" id="GO:0005886">
    <property type="term" value="C:plasma membrane"/>
    <property type="evidence" value="ECO:0007669"/>
    <property type="project" value="TreeGrafter"/>
</dbReference>
<accession>A0AAV8X961</accession>
<dbReference type="PROSITE" id="PS52011">
    <property type="entry name" value="PEPTIDASE_M2"/>
    <property type="match status" value="1"/>
</dbReference>
<evidence type="ECO:0000256" key="1">
    <source>
        <dbReference type="ARBA" id="ARBA00008139"/>
    </source>
</evidence>
<dbReference type="PANTHER" id="PTHR10514">
    <property type="entry name" value="ANGIOTENSIN-CONVERTING ENZYME"/>
    <property type="match status" value="1"/>
</dbReference>
<keyword evidence="13" id="KW-0378">Hydrolase</keyword>
<evidence type="ECO:0000256" key="12">
    <source>
        <dbReference type="PROSITE-ProRule" id="PRU01355"/>
    </source>
</evidence>
<feature type="binding site" evidence="11">
    <location>
        <position position="184"/>
    </location>
    <ligand>
        <name>Zn(2+)</name>
        <dbReference type="ChEBI" id="CHEBI:29105"/>
        <label>2</label>
        <note>catalytic</note>
    </ligand>
</feature>
<evidence type="ECO:0000256" key="13">
    <source>
        <dbReference type="RuleBase" id="RU361144"/>
    </source>
</evidence>
<dbReference type="CDD" id="cd06461">
    <property type="entry name" value="M2_ACE"/>
    <property type="match status" value="1"/>
</dbReference>
<protein>
    <recommendedName>
        <fullName evidence="13">Angiotensin-converting enzyme</fullName>
        <ecNumber evidence="13">3.4.-.-</ecNumber>
    </recommendedName>
</protein>
<comment type="caution">
    <text evidence="12">Lacks conserved residue(s) required for the propagation of feature annotation.</text>
</comment>
<evidence type="ECO:0000313" key="15">
    <source>
        <dbReference type="Proteomes" id="UP001162156"/>
    </source>
</evidence>